<reference evidence="7" key="1">
    <citation type="submission" date="2016-10" db="EMBL/GenBank/DDBJ databases">
        <authorList>
            <person name="Varghese N."/>
            <person name="Submissions S."/>
        </authorList>
    </citation>
    <scope>NUCLEOTIDE SEQUENCE [LARGE SCALE GENOMIC DNA]</scope>
    <source>
        <strain evidence="7">OK042</strain>
    </source>
</reference>
<dbReference type="InterPro" id="IPR036388">
    <property type="entry name" value="WH-like_DNA-bd_sf"/>
</dbReference>
<dbReference type="STRING" id="1884381.SAMN05518846_10983"/>
<comment type="similarity">
    <text evidence="1">Belongs to the LysR transcriptional regulatory family.</text>
</comment>
<dbReference type="PANTHER" id="PTHR30419:SF28">
    <property type="entry name" value="HTH-TYPE TRANSCRIPTIONAL REGULATOR BSDA"/>
    <property type="match status" value="1"/>
</dbReference>
<accession>A0A1I3X6C7</accession>
<dbReference type="EMBL" id="FORT01000009">
    <property type="protein sequence ID" value="SFK15094.1"/>
    <property type="molecule type" value="Genomic_DNA"/>
</dbReference>
<dbReference type="PRINTS" id="PR00039">
    <property type="entry name" value="HTHLYSR"/>
</dbReference>
<dbReference type="Proteomes" id="UP000198915">
    <property type="component" value="Unassembled WGS sequence"/>
</dbReference>
<dbReference type="FunFam" id="1.10.10.10:FF:000001">
    <property type="entry name" value="LysR family transcriptional regulator"/>
    <property type="match status" value="1"/>
</dbReference>
<evidence type="ECO:0000313" key="6">
    <source>
        <dbReference type="EMBL" id="SFK15094.1"/>
    </source>
</evidence>
<dbReference type="InterPro" id="IPR050950">
    <property type="entry name" value="HTH-type_LysR_regulators"/>
</dbReference>
<dbReference type="SUPFAM" id="SSF53850">
    <property type="entry name" value="Periplasmic binding protein-like II"/>
    <property type="match status" value="1"/>
</dbReference>
<dbReference type="GO" id="GO:0003677">
    <property type="term" value="F:DNA binding"/>
    <property type="evidence" value="ECO:0007669"/>
    <property type="project" value="UniProtKB-KW"/>
</dbReference>
<dbReference type="PROSITE" id="PS50931">
    <property type="entry name" value="HTH_LYSR"/>
    <property type="match status" value="1"/>
</dbReference>
<evidence type="ECO:0000256" key="1">
    <source>
        <dbReference type="ARBA" id="ARBA00009437"/>
    </source>
</evidence>
<dbReference type="GO" id="GO:0003700">
    <property type="term" value="F:DNA-binding transcription factor activity"/>
    <property type="evidence" value="ECO:0007669"/>
    <property type="project" value="InterPro"/>
</dbReference>
<dbReference type="AlphaFoldDB" id="A0A1I3X6C7"/>
<dbReference type="RefSeq" id="WP_092269958.1">
    <property type="nucleotide sequence ID" value="NZ_FORT01000009.1"/>
</dbReference>
<evidence type="ECO:0000256" key="3">
    <source>
        <dbReference type="ARBA" id="ARBA00023125"/>
    </source>
</evidence>
<keyword evidence="7" id="KW-1185">Reference proteome</keyword>
<evidence type="ECO:0000259" key="5">
    <source>
        <dbReference type="PROSITE" id="PS50931"/>
    </source>
</evidence>
<dbReference type="InterPro" id="IPR000847">
    <property type="entry name" value="LysR_HTH_N"/>
</dbReference>
<evidence type="ECO:0000256" key="2">
    <source>
        <dbReference type="ARBA" id="ARBA00023015"/>
    </source>
</evidence>
<dbReference type="PANTHER" id="PTHR30419">
    <property type="entry name" value="HTH-TYPE TRANSCRIPTIONAL REGULATOR YBHD"/>
    <property type="match status" value="1"/>
</dbReference>
<dbReference type="Gene3D" id="3.40.190.290">
    <property type="match status" value="1"/>
</dbReference>
<dbReference type="Pfam" id="PF03466">
    <property type="entry name" value="LysR_substrate"/>
    <property type="match status" value="1"/>
</dbReference>
<feature type="domain" description="HTH lysR-type" evidence="5">
    <location>
        <begin position="1"/>
        <end position="58"/>
    </location>
</feature>
<evidence type="ECO:0000256" key="4">
    <source>
        <dbReference type="ARBA" id="ARBA00023163"/>
    </source>
</evidence>
<sequence length="301" mass="33670">MDFRQIQYFIEVAKREHYTEAAHSLHVAQSALSRHMAILEKELGVSLFIREGRNVKLTNIGKIFLQHAELSLAEIEKAKKKIKEILDPERGSIRVGFTSSLAANPLPAVISAFRARYPDIGFQLRQGAYLPLIDSVIKGELDIAFLGPVPTQEKNVQSHIFFAEEIVALLPAKHPLAKNQTLRLSELMQDTFVLFPPGYILRSIVVNACAQMGFEPKVAFEGEDIDAIKGLVAAGLGVTLLPELTLADNVPRETVKLRINEPVVTRTVGIIIPKNRELPPSEKLFYNFLKEFFDRLGRYSG</sequence>
<proteinExistence type="inferred from homology"/>
<evidence type="ECO:0000313" key="7">
    <source>
        <dbReference type="Proteomes" id="UP000198915"/>
    </source>
</evidence>
<protein>
    <submittedName>
        <fullName evidence="6">LysR family transcriptional regulator, transcription activator of glutamate synthase operon</fullName>
    </submittedName>
</protein>
<dbReference type="CDD" id="cd08434">
    <property type="entry name" value="PBP2_GltC_like"/>
    <property type="match status" value="1"/>
</dbReference>
<name>A0A1I3X6C7_9BACL</name>
<keyword evidence="4" id="KW-0804">Transcription</keyword>
<keyword evidence="2" id="KW-0805">Transcription regulation</keyword>
<organism evidence="6 7">
    <name type="scientific">Brevibacillus centrosporus</name>
    <dbReference type="NCBI Taxonomy" id="54910"/>
    <lineage>
        <taxon>Bacteria</taxon>
        <taxon>Bacillati</taxon>
        <taxon>Bacillota</taxon>
        <taxon>Bacilli</taxon>
        <taxon>Bacillales</taxon>
        <taxon>Paenibacillaceae</taxon>
        <taxon>Brevibacillus</taxon>
    </lineage>
</organism>
<keyword evidence="3" id="KW-0238">DNA-binding</keyword>
<dbReference type="Pfam" id="PF00126">
    <property type="entry name" value="HTH_1"/>
    <property type="match status" value="1"/>
</dbReference>
<dbReference type="Gene3D" id="1.10.10.10">
    <property type="entry name" value="Winged helix-like DNA-binding domain superfamily/Winged helix DNA-binding domain"/>
    <property type="match status" value="1"/>
</dbReference>
<dbReference type="GO" id="GO:0005829">
    <property type="term" value="C:cytosol"/>
    <property type="evidence" value="ECO:0007669"/>
    <property type="project" value="TreeGrafter"/>
</dbReference>
<dbReference type="SUPFAM" id="SSF46785">
    <property type="entry name" value="Winged helix' DNA-binding domain"/>
    <property type="match status" value="1"/>
</dbReference>
<dbReference type="InterPro" id="IPR005119">
    <property type="entry name" value="LysR_subst-bd"/>
</dbReference>
<gene>
    <name evidence="6" type="ORF">SAMN05518846_10983</name>
</gene>
<dbReference type="InterPro" id="IPR036390">
    <property type="entry name" value="WH_DNA-bd_sf"/>
</dbReference>